<dbReference type="RefSeq" id="WP_012395539.1">
    <property type="nucleotide sequence ID" value="NZ_PEDF01000080.1"/>
</dbReference>
<dbReference type="Pfam" id="PF13560">
    <property type="entry name" value="HTH_31"/>
    <property type="match status" value="1"/>
</dbReference>
<name>A0A3E2MW36_MYCMR</name>
<feature type="domain" description="HTH cro/C1-type" evidence="1">
    <location>
        <begin position="29"/>
        <end position="86"/>
    </location>
</feature>
<comment type="caution">
    <text evidence="2">The sequence shown here is derived from an EMBL/GenBank/DDBJ whole genome shotgun (WGS) entry which is preliminary data.</text>
</comment>
<protein>
    <submittedName>
        <fullName evidence="2">Helix-turn-helix domain protein</fullName>
    </submittedName>
</protein>
<dbReference type="Proteomes" id="UP000257451">
    <property type="component" value="Unassembled WGS sequence"/>
</dbReference>
<gene>
    <name evidence="2" type="ORF">DAVIS_02616</name>
</gene>
<dbReference type="InterPro" id="IPR001387">
    <property type="entry name" value="Cro/C1-type_HTH"/>
</dbReference>
<sequence>MAPTKAATRAKYAQQRPKVSVPVVPTSVLRKAKGLTLQDVCNHLRDEHGMAVDRGTISAIENGHRGGSARMLAAYADALGISTTSIDTQYEPRRRGDQVSA</sequence>
<reference evidence="2 3" key="1">
    <citation type="journal article" date="2018" name="Sci. Rep.">
        <title>Extensive genomic diversity among Mycobacterium marinum strains revealed by whole genome sequencing.</title>
        <authorList>
            <person name="Das S."/>
            <person name="Pettersson B.M."/>
            <person name="Behra P.R."/>
            <person name="Mallick A."/>
            <person name="Cheramie M."/>
            <person name="Ramesh M."/>
            <person name="Shirreff L."/>
            <person name="DuCote T."/>
            <person name="Dasgupta S."/>
            <person name="Ennis D.G."/>
            <person name="Kirsebom L.A."/>
        </authorList>
    </citation>
    <scope>NUCLEOTIDE SEQUENCE [LARGE SCALE GENOMIC DNA]</scope>
    <source>
        <strain evidence="2 3">Davis1</strain>
    </source>
</reference>
<dbReference type="AlphaFoldDB" id="A0A3E2MW36"/>
<evidence type="ECO:0000313" key="3">
    <source>
        <dbReference type="Proteomes" id="UP000257451"/>
    </source>
</evidence>
<evidence type="ECO:0000259" key="1">
    <source>
        <dbReference type="PROSITE" id="PS50943"/>
    </source>
</evidence>
<proteinExistence type="predicted"/>
<dbReference type="InterPro" id="IPR010982">
    <property type="entry name" value="Lambda_DNA-bd_dom_sf"/>
</dbReference>
<evidence type="ECO:0000313" key="2">
    <source>
        <dbReference type="EMBL" id="RFZ41347.1"/>
    </source>
</evidence>
<dbReference type="PROSITE" id="PS50943">
    <property type="entry name" value="HTH_CROC1"/>
    <property type="match status" value="1"/>
</dbReference>
<organism evidence="2 3">
    <name type="scientific">Mycobacterium marinum</name>
    <dbReference type="NCBI Taxonomy" id="1781"/>
    <lineage>
        <taxon>Bacteria</taxon>
        <taxon>Bacillati</taxon>
        <taxon>Actinomycetota</taxon>
        <taxon>Actinomycetes</taxon>
        <taxon>Mycobacteriales</taxon>
        <taxon>Mycobacteriaceae</taxon>
        <taxon>Mycobacterium</taxon>
        <taxon>Mycobacterium ulcerans group</taxon>
    </lineage>
</organism>
<dbReference type="SUPFAM" id="SSF47413">
    <property type="entry name" value="lambda repressor-like DNA-binding domains"/>
    <property type="match status" value="1"/>
</dbReference>
<dbReference type="Gene3D" id="1.10.260.40">
    <property type="entry name" value="lambda repressor-like DNA-binding domains"/>
    <property type="match status" value="1"/>
</dbReference>
<accession>A0A3E2MW36</accession>
<dbReference type="EMBL" id="PEDF01000080">
    <property type="protein sequence ID" value="RFZ41347.1"/>
    <property type="molecule type" value="Genomic_DNA"/>
</dbReference>
<dbReference type="CDD" id="cd00093">
    <property type="entry name" value="HTH_XRE"/>
    <property type="match status" value="1"/>
</dbReference>
<dbReference type="GO" id="GO:0003677">
    <property type="term" value="F:DNA binding"/>
    <property type="evidence" value="ECO:0007669"/>
    <property type="project" value="InterPro"/>
</dbReference>